<dbReference type="AlphaFoldDB" id="J3M7N1"/>
<dbReference type="HOGENOM" id="CLU_2284654_0_0_1"/>
<feature type="region of interest" description="Disordered" evidence="1">
    <location>
        <begin position="80"/>
        <end position="102"/>
    </location>
</feature>
<proteinExistence type="predicted"/>
<evidence type="ECO:0000313" key="3">
    <source>
        <dbReference type="Proteomes" id="UP000006038"/>
    </source>
</evidence>
<name>J3M7N1_ORYBR</name>
<reference evidence="2" key="1">
    <citation type="journal article" date="2013" name="Nat. Commun.">
        <title>Whole-genome sequencing of Oryza brachyantha reveals mechanisms underlying Oryza genome evolution.</title>
        <authorList>
            <person name="Chen J."/>
            <person name="Huang Q."/>
            <person name="Gao D."/>
            <person name="Wang J."/>
            <person name="Lang Y."/>
            <person name="Liu T."/>
            <person name="Li B."/>
            <person name="Bai Z."/>
            <person name="Luis Goicoechea J."/>
            <person name="Liang C."/>
            <person name="Chen C."/>
            <person name="Zhang W."/>
            <person name="Sun S."/>
            <person name="Liao Y."/>
            <person name="Zhang X."/>
            <person name="Yang L."/>
            <person name="Song C."/>
            <person name="Wang M."/>
            <person name="Shi J."/>
            <person name="Liu G."/>
            <person name="Liu J."/>
            <person name="Zhou H."/>
            <person name="Zhou W."/>
            <person name="Yu Q."/>
            <person name="An N."/>
            <person name="Chen Y."/>
            <person name="Cai Q."/>
            <person name="Wang B."/>
            <person name="Liu B."/>
            <person name="Min J."/>
            <person name="Huang Y."/>
            <person name="Wu H."/>
            <person name="Li Z."/>
            <person name="Zhang Y."/>
            <person name="Yin Y."/>
            <person name="Song W."/>
            <person name="Jiang J."/>
            <person name="Jackson S.A."/>
            <person name="Wing R.A."/>
            <person name="Wang J."/>
            <person name="Chen M."/>
        </authorList>
    </citation>
    <scope>NUCLEOTIDE SEQUENCE [LARGE SCALE GENOMIC DNA]</scope>
    <source>
        <strain evidence="2">cv. IRGC 101232</strain>
    </source>
</reference>
<dbReference type="Proteomes" id="UP000006038">
    <property type="component" value="Chromosome 5"/>
</dbReference>
<evidence type="ECO:0000313" key="2">
    <source>
        <dbReference type="EnsemblPlants" id="OB05G26050.1"/>
    </source>
</evidence>
<organism evidence="2">
    <name type="scientific">Oryza brachyantha</name>
    <name type="common">malo sina</name>
    <dbReference type="NCBI Taxonomy" id="4533"/>
    <lineage>
        <taxon>Eukaryota</taxon>
        <taxon>Viridiplantae</taxon>
        <taxon>Streptophyta</taxon>
        <taxon>Embryophyta</taxon>
        <taxon>Tracheophyta</taxon>
        <taxon>Spermatophyta</taxon>
        <taxon>Magnoliopsida</taxon>
        <taxon>Liliopsida</taxon>
        <taxon>Poales</taxon>
        <taxon>Poaceae</taxon>
        <taxon>BOP clade</taxon>
        <taxon>Oryzoideae</taxon>
        <taxon>Oryzeae</taxon>
        <taxon>Oryzinae</taxon>
        <taxon>Oryza</taxon>
    </lineage>
</organism>
<sequence length="102" mass="11222">MCGSGLRASCRPLLHTCPCSHTPTGCRHYSLVHGRISHQTISPVLLGSRLWNNSPYPELSIVHNNIELLGGCITPRQEPLHRRDGAAGRSSHPIWLLQPTQA</sequence>
<dbReference type="EnsemblPlants" id="OB05G26050.1">
    <property type="protein sequence ID" value="OB05G26050.1"/>
    <property type="gene ID" value="OB05G26050"/>
</dbReference>
<reference evidence="2" key="2">
    <citation type="submission" date="2013-04" db="UniProtKB">
        <authorList>
            <consortium name="EnsemblPlants"/>
        </authorList>
    </citation>
    <scope>IDENTIFICATION</scope>
</reference>
<accession>J3M7N1</accession>
<evidence type="ECO:0000256" key="1">
    <source>
        <dbReference type="SAM" id="MobiDB-lite"/>
    </source>
</evidence>
<protein>
    <submittedName>
        <fullName evidence="2">Uncharacterized protein</fullName>
    </submittedName>
</protein>
<dbReference type="Gramene" id="OB05G26050.1">
    <property type="protein sequence ID" value="OB05G26050.1"/>
    <property type="gene ID" value="OB05G26050"/>
</dbReference>
<keyword evidence="3" id="KW-1185">Reference proteome</keyword>